<dbReference type="Proteomes" id="UP000063308">
    <property type="component" value="Chromosome"/>
</dbReference>
<accession>A0A0E4FZD5</accession>
<feature type="region of interest" description="Disordered" evidence="1">
    <location>
        <begin position="50"/>
        <end position="79"/>
    </location>
</feature>
<dbReference type="EMBL" id="AP014685">
    <property type="protein sequence ID" value="BAR61537.1"/>
    <property type="molecule type" value="Genomic_DNA"/>
</dbReference>
<evidence type="ECO:0000313" key="3">
    <source>
        <dbReference type="Proteomes" id="UP000063308"/>
    </source>
</evidence>
<dbReference type="AlphaFoldDB" id="A0A0E4FZD5"/>
<reference evidence="2 3" key="1">
    <citation type="submission" date="2014-11" db="EMBL/GenBank/DDBJ databases">
        <title>Symbiosis island explosion on the genome of extra-slow-growing strains of soybean bradyrhizobia with massive insertion sequences.</title>
        <authorList>
            <person name="Iida T."/>
            <person name="Minamisawa K."/>
        </authorList>
    </citation>
    <scope>NUCLEOTIDE SEQUENCE [LARGE SCALE GENOMIC DNA]</scope>
    <source>
        <strain evidence="2 3">NK6</strain>
    </source>
</reference>
<protein>
    <submittedName>
        <fullName evidence="2">Uncharacterized protein</fullName>
    </submittedName>
</protein>
<gene>
    <name evidence="2" type="ORF">NK6_8388</name>
</gene>
<name>A0A0E4FZD5_9BRAD</name>
<evidence type="ECO:0000256" key="1">
    <source>
        <dbReference type="SAM" id="MobiDB-lite"/>
    </source>
</evidence>
<sequence length="79" mass="8599">MLAQPPGTSLCEPNGMSLLGKLHTNVSITRCPSERCCGCPSRIASSGDRFATGERRRRGGSWLPKAVGPDQNRSVWRRS</sequence>
<organism evidence="2 3">
    <name type="scientific">Bradyrhizobium diazoefficiens</name>
    <dbReference type="NCBI Taxonomy" id="1355477"/>
    <lineage>
        <taxon>Bacteria</taxon>
        <taxon>Pseudomonadati</taxon>
        <taxon>Pseudomonadota</taxon>
        <taxon>Alphaproteobacteria</taxon>
        <taxon>Hyphomicrobiales</taxon>
        <taxon>Nitrobacteraceae</taxon>
        <taxon>Bradyrhizobium</taxon>
    </lineage>
</organism>
<proteinExistence type="predicted"/>
<evidence type="ECO:0000313" key="2">
    <source>
        <dbReference type="EMBL" id="BAR61537.1"/>
    </source>
</evidence>